<keyword evidence="11" id="KW-0012">Acyltransferase</keyword>
<dbReference type="GO" id="GO:0043811">
    <property type="term" value="F:phosphate:acyl-[acyl carrier protein] acyltransferase activity"/>
    <property type="evidence" value="ECO:0007669"/>
    <property type="project" value="UniProtKB-UniRule"/>
</dbReference>
<evidence type="ECO:0000256" key="3">
    <source>
        <dbReference type="ARBA" id="ARBA00022516"/>
    </source>
</evidence>
<keyword evidence="6 10" id="KW-0594">Phospholipid biosynthesis</keyword>
<evidence type="ECO:0000256" key="6">
    <source>
        <dbReference type="ARBA" id="ARBA00023209"/>
    </source>
</evidence>
<keyword evidence="3 10" id="KW-0444">Lipid biosynthesis</keyword>
<dbReference type="AlphaFoldDB" id="A0A1Y4LEW3"/>
<dbReference type="PANTHER" id="PTHR30100">
    <property type="entry name" value="FATTY ACID/PHOSPHOLIPID SYNTHESIS PROTEIN PLSX"/>
    <property type="match status" value="1"/>
</dbReference>
<dbReference type="GO" id="GO:0005737">
    <property type="term" value="C:cytoplasm"/>
    <property type="evidence" value="ECO:0007669"/>
    <property type="project" value="UniProtKB-SubCell"/>
</dbReference>
<evidence type="ECO:0000313" key="11">
    <source>
        <dbReference type="EMBL" id="OUP54430.1"/>
    </source>
</evidence>
<proteinExistence type="inferred from homology"/>
<dbReference type="EMBL" id="NFKK01000001">
    <property type="protein sequence ID" value="OUP54430.1"/>
    <property type="molecule type" value="Genomic_DNA"/>
</dbReference>
<evidence type="ECO:0000256" key="8">
    <source>
        <dbReference type="ARBA" id="ARBA00024069"/>
    </source>
</evidence>
<dbReference type="InterPro" id="IPR012281">
    <property type="entry name" value="Phospholipid_synth_PlsX-like"/>
</dbReference>
<evidence type="ECO:0000256" key="9">
    <source>
        <dbReference type="ARBA" id="ARBA00046608"/>
    </source>
</evidence>
<comment type="pathway">
    <text evidence="10">Lipid metabolism; phospholipid metabolism.</text>
</comment>
<dbReference type="Gene3D" id="3.40.718.10">
    <property type="entry name" value="Isopropylmalate Dehydrogenase"/>
    <property type="match status" value="1"/>
</dbReference>
<keyword evidence="5 10" id="KW-0443">Lipid metabolism</keyword>
<comment type="catalytic activity">
    <reaction evidence="1 10">
        <text>a fatty acyl-[ACP] + phosphate = an acyl phosphate + holo-[ACP]</text>
        <dbReference type="Rhea" id="RHEA:42292"/>
        <dbReference type="Rhea" id="RHEA-COMP:9685"/>
        <dbReference type="Rhea" id="RHEA-COMP:14125"/>
        <dbReference type="ChEBI" id="CHEBI:43474"/>
        <dbReference type="ChEBI" id="CHEBI:59918"/>
        <dbReference type="ChEBI" id="CHEBI:64479"/>
        <dbReference type="ChEBI" id="CHEBI:138651"/>
        <dbReference type="EC" id="2.3.1.274"/>
    </reaction>
</comment>
<comment type="subcellular location">
    <subcellularLocation>
        <location evidence="10">Cytoplasm</location>
    </subcellularLocation>
    <text evidence="10">Associated with the membrane possibly through PlsY.</text>
</comment>
<accession>A0A1Y4LEW3</accession>
<evidence type="ECO:0000313" key="12">
    <source>
        <dbReference type="Proteomes" id="UP000195897"/>
    </source>
</evidence>
<gene>
    <name evidence="10" type="primary">plsX</name>
    <name evidence="11" type="ORF">B5F17_00600</name>
</gene>
<dbReference type="GO" id="GO:0006633">
    <property type="term" value="P:fatty acid biosynthetic process"/>
    <property type="evidence" value="ECO:0007669"/>
    <property type="project" value="UniProtKB-UniRule"/>
</dbReference>
<dbReference type="HAMAP" id="MF_00019">
    <property type="entry name" value="PlsX"/>
    <property type="match status" value="1"/>
</dbReference>
<dbReference type="GO" id="GO:0008654">
    <property type="term" value="P:phospholipid biosynthetic process"/>
    <property type="evidence" value="ECO:0007669"/>
    <property type="project" value="UniProtKB-KW"/>
</dbReference>
<evidence type="ECO:0000256" key="2">
    <source>
        <dbReference type="ARBA" id="ARBA00022490"/>
    </source>
</evidence>
<evidence type="ECO:0000256" key="10">
    <source>
        <dbReference type="HAMAP-Rule" id="MF_00019"/>
    </source>
</evidence>
<organism evidence="11 12">
    <name type="scientific">Butyricicoccus pullicaecorum</name>
    <dbReference type="NCBI Taxonomy" id="501571"/>
    <lineage>
        <taxon>Bacteria</taxon>
        <taxon>Bacillati</taxon>
        <taxon>Bacillota</taxon>
        <taxon>Clostridia</taxon>
        <taxon>Eubacteriales</taxon>
        <taxon>Butyricicoccaceae</taxon>
        <taxon>Butyricicoccus</taxon>
    </lineage>
</organism>
<reference evidence="12" key="1">
    <citation type="submission" date="2017-04" db="EMBL/GenBank/DDBJ databases">
        <title>Function of individual gut microbiota members based on whole genome sequencing of pure cultures obtained from chicken caecum.</title>
        <authorList>
            <person name="Medvecky M."/>
            <person name="Cejkova D."/>
            <person name="Polansky O."/>
            <person name="Karasova D."/>
            <person name="Kubasova T."/>
            <person name="Cizek A."/>
            <person name="Rychlik I."/>
        </authorList>
    </citation>
    <scope>NUCLEOTIDE SEQUENCE [LARGE SCALE GENOMIC DNA]</scope>
    <source>
        <strain evidence="12">An180</strain>
    </source>
</reference>
<dbReference type="NCBIfam" id="TIGR00182">
    <property type="entry name" value="plsX"/>
    <property type="match status" value="1"/>
</dbReference>
<evidence type="ECO:0000256" key="1">
    <source>
        <dbReference type="ARBA" id="ARBA00001232"/>
    </source>
</evidence>
<comment type="similarity">
    <text evidence="10">Belongs to the PlsX family.</text>
</comment>
<dbReference type="PANTHER" id="PTHR30100:SF1">
    <property type="entry name" value="PHOSPHATE ACYLTRANSFERASE"/>
    <property type="match status" value="1"/>
</dbReference>
<dbReference type="RefSeq" id="WP_087369826.1">
    <property type="nucleotide sequence ID" value="NZ_NFKK01000001.1"/>
</dbReference>
<keyword evidence="4 10" id="KW-0808">Transferase</keyword>
<dbReference type="Pfam" id="PF02504">
    <property type="entry name" value="FA_synthesis"/>
    <property type="match status" value="1"/>
</dbReference>
<evidence type="ECO:0000256" key="7">
    <source>
        <dbReference type="ARBA" id="ARBA00023264"/>
    </source>
</evidence>
<protein>
    <recommendedName>
        <fullName evidence="8 10">Phosphate acyltransferase</fullName>
        <ecNumber evidence="8 10">2.3.1.274</ecNumber>
    </recommendedName>
    <alternativeName>
        <fullName evidence="10">Acyl-ACP phosphotransacylase</fullName>
    </alternativeName>
    <alternativeName>
        <fullName evidence="10">Acyl-[acyl-carrier-protein]--phosphate acyltransferase</fullName>
    </alternativeName>
    <alternativeName>
        <fullName evidence="10">Phosphate-acyl-ACP acyltransferase</fullName>
    </alternativeName>
</protein>
<dbReference type="EC" id="2.3.1.274" evidence="8 10"/>
<keyword evidence="7 10" id="KW-1208">Phospholipid metabolism</keyword>
<dbReference type="Proteomes" id="UP000195897">
    <property type="component" value="Unassembled WGS sequence"/>
</dbReference>
<dbReference type="UniPathway" id="UPA00085"/>
<evidence type="ECO:0000256" key="4">
    <source>
        <dbReference type="ARBA" id="ARBA00022679"/>
    </source>
</evidence>
<keyword evidence="2 10" id="KW-0963">Cytoplasm</keyword>
<comment type="subunit">
    <text evidence="9 10">Homodimer. Probably interacts with PlsY.</text>
</comment>
<comment type="function">
    <text evidence="10">Catalyzes the reversible formation of acyl-phosphate (acyl-PO(4)) from acyl-[acyl-carrier-protein] (acyl-ACP). This enzyme utilizes acyl-ACP as fatty acyl donor, but not acyl-CoA.</text>
</comment>
<dbReference type="PIRSF" id="PIRSF002465">
    <property type="entry name" value="Phsphlp_syn_PlsX"/>
    <property type="match status" value="1"/>
</dbReference>
<comment type="caution">
    <text evidence="11">The sequence shown here is derived from an EMBL/GenBank/DDBJ whole genome shotgun (WGS) entry which is preliminary data.</text>
</comment>
<evidence type="ECO:0000256" key="5">
    <source>
        <dbReference type="ARBA" id="ARBA00023098"/>
    </source>
</evidence>
<dbReference type="SUPFAM" id="SSF53659">
    <property type="entry name" value="Isocitrate/Isopropylmalate dehydrogenase-like"/>
    <property type="match status" value="1"/>
</dbReference>
<dbReference type="InterPro" id="IPR003664">
    <property type="entry name" value="FA_synthesis"/>
</dbReference>
<name>A0A1Y4LEW3_9FIRM</name>
<sequence>MKIAVDAMGGDNAPEAVVCGAVRAAQNYHEEIILVGQEDKIREVLKAHNAENTPGITILHAPDLVDMHDDPATVLRAKPRSSMAVALNLVKKGEADAIVSAGSTGALLSGATLFCKRIKGVRRGAVAPVMPCKGGQVLLIDAGANTECTPEYLLQFGVMGSLYMQKIKGIANPRVGLVNNGSEDSKGDPLRREAYALLKAAGEAGHINFVGNVEGRDVPLGACDVAVCDGFAGNVMLKTIEGVAKFMAGAIKDVFTANLGTKLAYLACKKGMDDFRSLFDQDAVGGAPFIGISRPVIKAHGSSNETAFMNAIRQAIEYKKSGMIEAIEQNVQHMTAE</sequence>